<name>A0A7X6HAP3_9MICC</name>
<proteinExistence type="predicted"/>
<keyword evidence="3" id="KW-0966">Cell projection</keyword>
<sequence>MITRVTSQSMSRFAQQNLQSNMERLARLQEAATGQSKITRPSDDPSGTADTMRVRADQRANEQYKRNIDDAAGWLATLDSALGSATDALHRVRDLAVRSGSGSVSDTGREAIALELSALKDELLAAANTRYMGRSVFAGNSDAPAVFAPSADGTLNYEFTGPAAGSVERRVDAATTVRVDADGRDVFGTEAGGDSAFALLDAMVADLRAGKPVNGYLADIDARLKTVVAQRAEAGVRHAQVLRAQEANMEQSVSLEARRSSVEDPDVGQVILDLKLQEVAYQSALAVTARVLQPTLMDFLR</sequence>
<gene>
    <name evidence="3" type="primary">flgL</name>
    <name evidence="3" type="ORF">HGG74_03390</name>
</gene>
<evidence type="ECO:0000313" key="4">
    <source>
        <dbReference type="Proteomes" id="UP000544090"/>
    </source>
</evidence>
<dbReference type="GO" id="GO:0071973">
    <property type="term" value="P:bacterial-type flagellum-dependent cell motility"/>
    <property type="evidence" value="ECO:0007669"/>
    <property type="project" value="InterPro"/>
</dbReference>
<evidence type="ECO:0000313" key="3">
    <source>
        <dbReference type="EMBL" id="NKX53599.1"/>
    </source>
</evidence>
<feature type="domain" description="Flagellin N-terminal" evidence="2">
    <location>
        <begin position="7"/>
        <end position="141"/>
    </location>
</feature>
<keyword evidence="3" id="KW-0969">Cilium</keyword>
<dbReference type="GO" id="GO:0009424">
    <property type="term" value="C:bacterial-type flagellum hook"/>
    <property type="evidence" value="ECO:0007669"/>
    <property type="project" value="InterPro"/>
</dbReference>
<dbReference type="AlphaFoldDB" id="A0A7X6HAP3"/>
<keyword evidence="4" id="KW-1185">Reference proteome</keyword>
<organism evidence="3 4">
    <name type="scientific">Arthrobacter mobilis</name>
    <dbReference type="NCBI Taxonomy" id="2724944"/>
    <lineage>
        <taxon>Bacteria</taxon>
        <taxon>Bacillati</taxon>
        <taxon>Actinomycetota</taxon>
        <taxon>Actinomycetes</taxon>
        <taxon>Micrococcales</taxon>
        <taxon>Micrococcaceae</taxon>
        <taxon>Arthrobacter</taxon>
    </lineage>
</organism>
<dbReference type="Gene3D" id="1.20.1330.10">
    <property type="entry name" value="f41 fragment of flagellin, N-terminal domain"/>
    <property type="match status" value="1"/>
</dbReference>
<dbReference type="InterPro" id="IPR001492">
    <property type="entry name" value="Flagellin"/>
</dbReference>
<accession>A0A7X6HAP3</accession>
<dbReference type="GO" id="GO:0005198">
    <property type="term" value="F:structural molecule activity"/>
    <property type="evidence" value="ECO:0007669"/>
    <property type="project" value="InterPro"/>
</dbReference>
<protein>
    <submittedName>
        <fullName evidence="3">Flagellar hook-associated protein FlgL</fullName>
    </submittedName>
</protein>
<dbReference type="InterPro" id="IPR001029">
    <property type="entry name" value="Flagellin_N"/>
</dbReference>
<dbReference type="PANTHER" id="PTHR42792">
    <property type="entry name" value="FLAGELLIN"/>
    <property type="match status" value="1"/>
</dbReference>
<keyword evidence="3" id="KW-0282">Flagellum</keyword>
<evidence type="ECO:0000256" key="1">
    <source>
        <dbReference type="SAM" id="MobiDB-lite"/>
    </source>
</evidence>
<feature type="region of interest" description="Disordered" evidence="1">
    <location>
        <begin position="30"/>
        <end position="50"/>
    </location>
</feature>
<dbReference type="InterPro" id="IPR013384">
    <property type="entry name" value="Flagell_FlgL"/>
</dbReference>
<dbReference type="NCBIfam" id="TIGR02550">
    <property type="entry name" value="flagell_flgL"/>
    <property type="match status" value="1"/>
</dbReference>
<reference evidence="3 4" key="1">
    <citation type="submission" date="2020-04" db="EMBL/GenBank/DDBJ databases">
        <title>Arthrobacter sp. nov.</title>
        <authorList>
            <person name="Liu S."/>
        </authorList>
    </citation>
    <scope>NUCLEOTIDE SEQUENCE [LARGE SCALE GENOMIC DNA]</scope>
    <source>
        <strain evidence="3 4">E918</strain>
    </source>
</reference>
<dbReference type="RefSeq" id="WP_168484932.1">
    <property type="nucleotide sequence ID" value="NZ_JAAZSQ010000002.1"/>
</dbReference>
<dbReference type="Proteomes" id="UP000544090">
    <property type="component" value="Unassembled WGS sequence"/>
</dbReference>
<comment type="caution">
    <text evidence="3">The sequence shown here is derived from an EMBL/GenBank/DDBJ whole genome shotgun (WGS) entry which is preliminary data.</text>
</comment>
<dbReference type="PANTHER" id="PTHR42792:SF1">
    <property type="entry name" value="FLAGELLAR HOOK-ASSOCIATED PROTEIN 3"/>
    <property type="match status" value="1"/>
</dbReference>
<dbReference type="EMBL" id="JAAZSQ010000002">
    <property type="protein sequence ID" value="NKX53599.1"/>
    <property type="molecule type" value="Genomic_DNA"/>
</dbReference>
<evidence type="ECO:0000259" key="2">
    <source>
        <dbReference type="Pfam" id="PF00669"/>
    </source>
</evidence>
<dbReference type="Pfam" id="PF00669">
    <property type="entry name" value="Flagellin_N"/>
    <property type="match status" value="1"/>
</dbReference>
<dbReference type="SUPFAM" id="SSF64518">
    <property type="entry name" value="Phase 1 flagellin"/>
    <property type="match status" value="1"/>
</dbReference>